<dbReference type="InterPro" id="IPR029063">
    <property type="entry name" value="SAM-dependent_MTases_sf"/>
</dbReference>
<dbReference type="CDD" id="cd02440">
    <property type="entry name" value="AdoMet_MTases"/>
    <property type="match status" value="1"/>
</dbReference>
<dbReference type="InterPro" id="IPR041698">
    <property type="entry name" value="Methyltransf_25"/>
</dbReference>
<dbReference type="Gene3D" id="3.40.50.150">
    <property type="entry name" value="Vaccinia Virus protein VP39"/>
    <property type="match status" value="1"/>
</dbReference>
<dbReference type="NCBIfam" id="TIGR00740">
    <property type="entry name" value="carboxy-S-adenosyl-L-methionine synthase CmoA"/>
    <property type="match status" value="1"/>
</dbReference>
<evidence type="ECO:0000313" key="4">
    <source>
        <dbReference type="EMBL" id="VAW60780.1"/>
    </source>
</evidence>
<dbReference type="PANTHER" id="PTHR43861:SF2">
    <property type="entry name" value="CARBOXY-S-ADENOSYL-L-METHIONINE SYNTHASE"/>
    <property type="match status" value="1"/>
</dbReference>
<protein>
    <submittedName>
        <fullName evidence="4">tRNA (Cmo5U34)-methyltransferase</fullName>
    </submittedName>
</protein>
<dbReference type="HAMAP" id="MF_01589">
    <property type="entry name" value="Cx_SAM_synthase"/>
    <property type="match status" value="1"/>
</dbReference>
<dbReference type="Pfam" id="PF13649">
    <property type="entry name" value="Methyltransf_25"/>
    <property type="match status" value="1"/>
</dbReference>
<evidence type="ECO:0000256" key="2">
    <source>
        <dbReference type="ARBA" id="ARBA00022691"/>
    </source>
</evidence>
<dbReference type="GO" id="GO:0002098">
    <property type="term" value="P:tRNA wobble uridine modification"/>
    <property type="evidence" value="ECO:0007669"/>
    <property type="project" value="InterPro"/>
</dbReference>
<feature type="domain" description="Methyltransferase" evidence="3">
    <location>
        <begin position="73"/>
        <end position="169"/>
    </location>
</feature>
<dbReference type="GO" id="GO:0008168">
    <property type="term" value="F:methyltransferase activity"/>
    <property type="evidence" value="ECO:0007669"/>
    <property type="project" value="UniProtKB-KW"/>
</dbReference>
<keyword evidence="2" id="KW-0949">S-adenosyl-L-methionine</keyword>
<evidence type="ECO:0000256" key="1">
    <source>
        <dbReference type="ARBA" id="ARBA00022679"/>
    </source>
</evidence>
<dbReference type="GO" id="GO:0032259">
    <property type="term" value="P:methylation"/>
    <property type="evidence" value="ECO:0007669"/>
    <property type="project" value="UniProtKB-KW"/>
</dbReference>
<gene>
    <name evidence="4" type="ORF">MNBD_GAMMA09-1524</name>
</gene>
<organism evidence="4">
    <name type="scientific">hydrothermal vent metagenome</name>
    <dbReference type="NCBI Taxonomy" id="652676"/>
    <lineage>
        <taxon>unclassified sequences</taxon>
        <taxon>metagenomes</taxon>
        <taxon>ecological metagenomes</taxon>
    </lineage>
</organism>
<keyword evidence="4" id="KW-0489">Methyltransferase</keyword>
<dbReference type="InterPro" id="IPR005271">
    <property type="entry name" value="CmoA"/>
</dbReference>
<dbReference type="EMBL" id="UOFI01000005">
    <property type="protein sequence ID" value="VAW60780.1"/>
    <property type="molecule type" value="Genomic_DNA"/>
</dbReference>
<keyword evidence="1 4" id="KW-0808">Transferase</keyword>
<proteinExistence type="inferred from homology"/>
<dbReference type="AlphaFoldDB" id="A0A3B0X892"/>
<sequence length="253" mass="28299">MKNTQKPENTNSLTRDKLYSQPREAITGFVFDDSVASVFEDMIGRSVPGYSTLLSMFPVLARHFVEPGSRCYDLGCSLGAATLAIQQGVALDGVEIIAIDNAIAMIEKCRLLTEQHRGRAKVDVKHGDICETEISNASLVVMNFTLQFIAENLRQQQIERIFSGMNKGGAFILSEKIKSDETIIQSRLSSLHHVFKSANGYSELEISQKRSALENVLVPETIDQHIERLKQSGFSEVMIWFQCFNFVSFLAIK</sequence>
<accession>A0A3B0X892</accession>
<dbReference type="PANTHER" id="PTHR43861">
    <property type="entry name" value="TRANS-ACONITATE 2-METHYLTRANSFERASE-RELATED"/>
    <property type="match status" value="1"/>
</dbReference>
<evidence type="ECO:0000259" key="3">
    <source>
        <dbReference type="Pfam" id="PF13649"/>
    </source>
</evidence>
<name>A0A3B0X892_9ZZZZ</name>
<dbReference type="SUPFAM" id="SSF53335">
    <property type="entry name" value="S-adenosyl-L-methionine-dependent methyltransferases"/>
    <property type="match status" value="1"/>
</dbReference>
<dbReference type="PIRSF" id="PIRSF006325">
    <property type="entry name" value="MeTrfase_bac"/>
    <property type="match status" value="1"/>
</dbReference>
<reference evidence="4" key="1">
    <citation type="submission" date="2018-06" db="EMBL/GenBank/DDBJ databases">
        <authorList>
            <person name="Zhirakovskaya E."/>
        </authorList>
    </citation>
    <scope>NUCLEOTIDE SEQUENCE</scope>
</reference>